<dbReference type="GO" id="GO:0005524">
    <property type="term" value="F:ATP binding"/>
    <property type="evidence" value="ECO:0007669"/>
    <property type="project" value="UniProtKB-KW"/>
</dbReference>
<feature type="region of interest" description="Disordered" evidence="19">
    <location>
        <begin position="86"/>
        <end position="119"/>
    </location>
</feature>
<dbReference type="InterPro" id="IPR050191">
    <property type="entry name" value="ATP-dep_DNA_ligase"/>
</dbReference>
<dbReference type="Proteomes" id="UP000095283">
    <property type="component" value="Unplaced"/>
</dbReference>
<evidence type="ECO:0000256" key="9">
    <source>
        <dbReference type="ARBA" id="ARBA00022771"/>
    </source>
</evidence>
<dbReference type="NCBIfam" id="TIGR00574">
    <property type="entry name" value="dnl1"/>
    <property type="match status" value="1"/>
</dbReference>
<evidence type="ECO:0000256" key="8">
    <source>
        <dbReference type="ARBA" id="ARBA00022763"/>
    </source>
</evidence>
<dbReference type="Gene3D" id="1.10.3260.10">
    <property type="entry name" value="DNA ligase, ATP-dependent, N-terminal domain"/>
    <property type="match status" value="1"/>
</dbReference>
<dbReference type="Pfam" id="PF04675">
    <property type="entry name" value="DNA_ligase_A_N"/>
    <property type="match status" value="1"/>
</dbReference>
<dbReference type="Pfam" id="PF01068">
    <property type="entry name" value="DNA_ligase_A_M"/>
    <property type="match status" value="1"/>
</dbReference>
<evidence type="ECO:0000256" key="4">
    <source>
        <dbReference type="ARBA" id="ARBA00022618"/>
    </source>
</evidence>
<dbReference type="InterPro" id="IPR016059">
    <property type="entry name" value="DNA_ligase_ATP-dep_CS"/>
</dbReference>
<dbReference type="PROSITE" id="PS50105">
    <property type="entry name" value="SAM_DOMAIN"/>
    <property type="match status" value="1"/>
</dbReference>
<keyword evidence="13 17" id="KW-0234">DNA repair</keyword>
<comment type="catalytic activity">
    <reaction evidence="16 17">
        <text>ATP + (deoxyribonucleotide)n-3'-hydroxyl + 5'-phospho-(deoxyribonucleotide)m = (deoxyribonucleotide)n+m + AMP + diphosphate.</text>
        <dbReference type="EC" id="6.5.1.1"/>
    </reaction>
</comment>
<dbReference type="FunFam" id="3.30.470.30:FF:000003">
    <property type="entry name" value="DNA ligase"/>
    <property type="match status" value="1"/>
</dbReference>
<keyword evidence="8 17" id="KW-0227">DNA damage</keyword>
<name>A0A1I7XUH7_HETBA</name>
<protein>
    <recommendedName>
        <fullName evidence="17">DNA ligase</fullName>
        <ecNumber evidence="17">6.5.1.1</ecNumber>
    </recommendedName>
</protein>
<evidence type="ECO:0000256" key="18">
    <source>
        <dbReference type="RuleBase" id="RU004196"/>
    </source>
</evidence>
<dbReference type="AlphaFoldDB" id="A0A1I7XUH7"/>
<comment type="subcellular location">
    <subcellularLocation>
        <location evidence="1">Nucleus</location>
    </subcellularLocation>
</comment>
<dbReference type="GO" id="GO:0070421">
    <property type="term" value="C:DNA ligase III-XRCC1 complex"/>
    <property type="evidence" value="ECO:0007669"/>
    <property type="project" value="TreeGrafter"/>
</dbReference>
<dbReference type="Gene3D" id="2.40.50.140">
    <property type="entry name" value="Nucleic acid-binding proteins"/>
    <property type="match status" value="1"/>
</dbReference>
<feature type="compositionally biased region" description="Polar residues" evidence="19">
    <location>
        <begin position="109"/>
        <end position="119"/>
    </location>
</feature>
<dbReference type="Gene3D" id="3.30.1740.10">
    <property type="entry name" value="Zinc finger, PARP-type"/>
    <property type="match status" value="1"/>
</dbReference>
<evidence type="ECO:0000256" key="19">
    <source>
        <dbReference type="SAM" id="MobiDB-lite"/>
    </source>
</evidence>
<dbReference type="SUPFAM" id="SSF117018">
    <property type="entry name" value="ATP-dependent DNA ligase DNA-binding domain"/>
    <property type="match status" value="1"/>
</dbReference>
<keyword evidence="4" id="KW-0132">Cell division</keyword>
<evidence type="ECO:0000256" key="3">
    <source>
        <dbReference type="ARBA" id="ARBA00022598"/>
    </source>
</evidence>
<dbReference type="PROSITE" id="PS50064">
    <property type="entry name" value="ZF_PARP_2"/>
    <property type="match status" value="1"/>
</dbReference>
<dbReference type="GO" id="GO:0051301">
    <property type="term" value="P:cell division"/>
    <property type="evidence" value="ECO:0007669"/>
    <property type="project" value="UniProtKB-KW"/>
</dbReference>
<dbReference type="GO" id="GO:0003677">
    <property type="term" value="F:DNA binding"/>
    <property type="evidence" value="ECO:0007669"/>
    <property type="project" value="InterPro"/>
</dbReference>
<keyword evidence="9" id="KW-0863">Zinc-finger</keyword>
<evidence type="ECO:0000256" key="15">
    <source>
        <dbReference type="ARBA" id="ARBA00023306"/>
    </source>
</evidence>
<dbReference type="PANTHER" id="PTHR45674:SF9">
    <property type="entry name" value="DNA LIGASE 3"/>
    <property type="match status" value="1"/>
</dbReference>
<keyword evidence="6" id="KW-0479">Metal-binding</keyword>
<dbReference type="InterPro" id="IPR012310">
    <property type="entry name" value="DNA_ligase_ATP-dep_cent"/>
</dbReference>
<evidence type="ECO:0000256" key="7">
    <source>
        <dbReference type="ARBA" id="ARBA00022741"/>
    </source>
</evidence>
<dbReference type="GO" id="GO:0003910">
    <property type="term" value="F:DNA ligase (ATP) activity"/>
    <property type="evidence" value="ECO:0007669"/>
    <property type="project" value="UniProtKB-EC"/>
</dbReference>
<evidence type="ECO:0000256" key="6">
    <source>
        <dbReference type="ARBA" id="ARBA00022723"/>
    </source>
</evidence>
<evidence type="ECO:0000256" key="14">
    <source>
        <dbReference type="ARBA" id="ARBA00023242"/>
    </source>
</evidence>
<dbReference type="InterPro" id="IPR001660">
    <property type="entry name" value="SAM"/>
</dbReference>
<dbReference type="PROSITE" id="PS00333">
    <property type="entry name" value="DNA_LIGASE_A2"/>
    <property type="match status" value="1"/>
</dbReference>
<keyword evidence="15" id="KW-0131">Cell cycle</keyword>
<dbReference type="Gene3D" id="3.30.470.30">
    <property type="entry name" value="DNA ligase/mRNA capping enzyme"/>
    <property type="match status" value="1"/>
</dbReference>
<dbReference type="PANTHER" id="PTHR45674">
    <property type="entry name" value="DNA LIGASE 1/3 FAMILY MEMBER"/>
    <property type="match status" value="1"/>
</dbReference>
<evidence type="ECO:0000259" key="20">
    <source>
        <dbReference type="PROSITE" id="PS50064"/>
    </source>
</evidence>
<dbReference type="WBParaSite" id="Hba_21138">
    <property type="protein sequence ID" value="Hba_21138"/>
    <property type="gene ID" value="Hba_21138"/>
</dbReference>
<evidence type="ECO:0000256" key="13">
    <source>
        <dbReference type="ARBA" id="ARBA00023204"/>
    </source>
</evidence>
<dbReference type="GO" id="GO:0071897">
    <property type="term" value="P:DNA biosynthetic process"/>
    <property type="evidence" value="ECO:0007669"/>
    <property type="project" value="InterPro"/>
</dbReference>
<keyword evidence="10" id="KW-0862">Zinc</keyword>
<evidence type="ECO:0000313" key="24">
    <source>
        <dbReference type="WBParaSite" id="Hba_21138"/>
    </source>
</evidence>
<keyword evidence="5" id="KW-0235">DNA replication</keyword>
<dbReference type="Gene3D" id="3.30.1490.70">
    <property type="match status" value="1"/>
</dbReference>
<reference evidence="24" key="1">
    <citation type="submission" date="2016-11" db="UniProtKB">
        <authorList>
            <consortium name="WormBaseParasite"/>
        </authorList>
    </citation>
    <scope>IDENTIFICATION</scope>
</reference>
<dbReference type="InterPro" id="IPR001510">
    <property type="entry name" value="Znf_PARP"/>
</dbReference>
<keyword evidence="23" id="KW-1185">Reference proteome</keyword>
<evidence type="ECO:0000256" key="10">
    <source>
        <dbReference type="ARBA" id="ARBA00022833"/>
    </source>
</evidence>
<keyword evidence="12 17" id="KW-0233">DNA recombination</keyword>
<dbReference type="PROSITE" id="PS00697">
    <property type="entry name" value="DNA_LIGASE_A1"/>
    <property type="match status" value="1"/>
</dbReference>
<dbReference type="SUPFAM" id="SSF56091">
    <property type="entry name" value="DNA ligase/mRNA capping enzyme, catalytic domain"/>
    <property type="match status" value="1"/>
</dbReference>
<dbReference type="GO" id="GO:0008270">
    <property type="term" value="F:zinc ion binding"/>
    <property type="evidence" value="ECO:0007669"/>
    <property type="project" value="UniProtKB-KW"/>
</dbReference>
<accession>A0A1I7XUH7</accession>
<dbReference type="EC" id="6.5.1.1" evidence="17"/>
<dbReference type="CDD" id="cd07902">
    <property type="entry name" value="Adenylation_DNA_ligase_III"/>
    <property type="match status" value="1"/>
</dbReference>
<sequence length="817" mass="93579">MPRECPHALRLAKISPNPFVQNTEGPPPDMKQYFHANCLFETFFKARATTKVIEEPGDIEGWSEMTQEDKDEVIKLIEELQEVRAKKGGNVTKTPQKKRSSDEIPTAAKTPSSSKKTISENIENSEVAITVKEEEVKKPTKIATKRNEKENTEITIQEEQNEESKYNSFYKFCKLCDVIASISKYTDKSTAVKIFINKGDYDGDTLTLIRLLLPGIDQRVYNIKEKQIIKHFATLYGLSHAELTDAYKNDGDVSKTIRNIFEDKKLSTVNKSNWSIQKVDRWLNRLTQLTKDEEQMTHIKFAAKRLSPLELQYLLRLVKKDLRINAGVKHILDGLHSSAYEAFQSCHDLDEIVNRCSLYYYGSIKGRLGDVIATMEVCTKLGTPVLPMLAEPCKSVEQAMSKCVNGMYAEIKYDGERVQVHKNGTTFTYYSRSLKPVQHHKISHLEKFLPEAFPEGLDLIIDAEVLLVDTLSGKPLPFGTLGVHKKQMFKDASVCLFIFDILQYNDDNLLSRPLIERKKLLKKHMTEVPNRVMMSNYQHIPSGDCAKLKTLIWKAIDEGLEGLVLKDINSTYEPGKRHWLKVKKDYIDEGKMADSADLIVLGAYFGTGNKGSLITRIDGDFNRVPKWLCCSRSVVPDFIVMDPKTAPIWEITGAEFSKSENHTAEGISIRFPRVTRVRNDKDWKTATSLTELVVRNELYNRSKSKSDVGDSIFDDEIPLYAKDGMSNEIDEEYCKDSPKHVEITQKQKRKHYVDDNNSLDEDIKEARGKRIKREKVDDKTQNIETKSEMCQEGKTACKYGLECYRKSKEHREKYWHP</sequence>
<dbReference type="InterPro" id="IPR012340">
    <property type="entry name" value="NA-bd_OB-fold"/>
</dbReference>
<dbReference type="GO" id="GO:0006310">
    <property type="term" value="P:DNA recombination"/>
    <property type="evidence" value="ECO:0007669"/>
    <property type="project" value="UniProtKB-KW"/>
</dbReference>
<evidence type="ECO:0000313" key="23">
    <source>
        <dbReference type="Proteomes" id="UP000095283"/>
    </source>
</evidence>
<dbReference type="SUPFAM" id="SSF50249">
    <property type="entry name" value="Nucleic acid-binding proteins"/>
    <property type="match status" value="1"/>
</dbReference>
<dbReference type="InterPro" id="IPR036957">
    <property type="entry name" value="Znf_PARP_sf"/>
</dbReference>
<dbReference type="InterPro" id="IPR000977">
    <property type="entry name" value="DNA_ligase_ATP-dep"/>
</dbReference>
<evidence type="ECO:0000256" key="2">
    <source>
        <dbReference type="ARBA" id="ARBA00007572"/>
    </source>
</evidence>
<dbReference type="Pfam" id="PF10283">
    <property type="entry name" value="zf-CCHH"/>
    <property type="match status" value="1"/>
</dbReference>
<dbReference type="GO" id="GO:0006273">
    <property type="term" value="P:lagging strand elongation"/>
    <property type="evidence" value="ECO:0007669"/>
    <property type="project" value="TreeGrafter"/>
</dbReference>
<evidence type="ECO:0000256" key="1">
    <source>
        <dbReference type="ARBA" id="ARBA00004123"/>
    </source>
</evidence>
<feature type="domain" description="ATP-dependent DNA ligase family profile" evidence="22">
    <location>
        <begin position="487"/>
        <end position="614"/>
    </location>
</feature>
<evidence type="ECO:0000256" key="12">
    <source>
        <dbReference type="ARBA" id="ARBA00023172"/>
    </source>
</evidence>
<dbReference type="InterPro" id="IPR036599">
    <property type="entry name" value="DNA_ligase_N_sf"/>
</dbReference>
<dbReference type="SMART" id="SM01336">
    <property type="entry name" value="zf-PARP"/>
    <property type="match status" value="1"/>
</dbReference>
<dbReference type="GO" id="GO:0006302">
    <property type="term" value="P:double-strand break repair"/>
    <property type="evidence" value="ECO:0007669"/>
    <property type="project" value="TreeGrafter"/>
</dbReference>
<evidence type="ECO:0000256" key="11">
    <source>
        <dbReference type="ARBA" id="ARBA00022840"/>
    </source>
</evidence>
<proteinExistence type="inferred from homology"/>
<dbReference type="InterPro" id="IPR012308">
    <property type="entry name" value="DNA_ligase_ATP-dep_N"/>
</dbReference>
<comment type="similarity">
    <text evidence="2 18">Belongs to the ATP-dependent DNA ligase family.</text>
</comment>
<keyword evidence="11 17" id="KW-0067">ATP-binding</keyword>
<evidence type="ECO:0000259" key="21">
    <source>
        <dbReference type="PROSITE" id="PS50105"/>
    </source>
</evidence>
<evidence type="ECO:0000256" key="16">
    <source>
        <dbReference type="ARBA" id="ARBA00034003"/>
    </source>
</evidence>
<dbReference type="InterPro" id="IPR019406">
    <property type="entry name" value="APLF_PBZ"/>
</dbReference>
<evidence type="ECO:0000256" key="17">
    <source>
        <dbReference type="RuleBase" id="RU000617"/>
    </source>
</evidence>
<keyword evidence="7 17" id="KW-0547">Nucleotide-binding</keyword>
<organism evidence="23 24">
    <name type="scientific">Heterorhabditis bacteriophora</name>
    <name type="common">Entomopathogenic nematode worm</name>
    <dbReference type="NCBI Taxonomy" id="37862"/>
    <lineage>
        <taxon>Eukaryota</taxon>
        <taxon>Metazoa</taxon>
        <taxon>Ecdysozoa</taxon>
        <taxon>Nematoda</taxon>
        <taxon>Chromadorea</taxon>
        <taxon>Rhabditida</taxon>
        <taxon>Rhabditina</taxon>
        <taxon>Rhabditomorpha</taxon>
        <taxon>Strongyloidea</taxon>
        <taxon>Heterorhabditidae</taxon>
        <taxon>Heterorhabditis</taxon>
    </lineage>
</organism>
<evidence type="ECO:0000256" key="5">
    <source>
        <dbReference type="ARBA" id="ARBA00022705"/>
    </source>
</evidence>
<keyword evidence="14" id="KW-0539">Nucleus</keyword>
<feature type="domain" description="SAM" evidence="21">
    <location>
        <begin position="274"/>
        <end position="328"/>
    </location>
</feature>
<dbReference type="SUPFAM" id="SSF57716">
    <property type="entry name" value="Glucocorticoid receptor-like (DNA-binding domain)"/>
    <property type="match status" value="1"/>
</dbReference>
<keyword evidence="3 17" id="KW-0436">Ligase</keyword>
<feature type="domain" description="PARP-type" evidence="20">
    <location>
        <begin position="9"/>
        <end position="81"/>
    </location>
</feature>
<dbReference type="PROSITE" id="PS50160">
    <property type="entry name" value="DNA_LIGASE_A3"/>
    <property type="match status" value="1"/>
</dbReference>
<evidence type="ECO:0000259" key="22">
    <source>
        <dbReference type="PROSITE" id="PS50160"/>
    </source>
</evidence>